<proteinExistence type="predicted"/>
<dbReference type="STRING" id="1121451.DESAM_21333"/>
<protein>
    <submittedName>
        <fullName evidence="2">Uncharacterized protein</fullName>
    </submittedName>
</protein>
<dbReference type="KEGG" id="dhy:DESAM_21333"/>
<sequence>MGVYEFFVACNGIFMGCYITTTGLVLCEEKGSPFGSGFFWRHWLFSGVQWLITGLLILLYM</sequence>
<accession>L0RBP9</accession>
<evidence type="ECO:0000313" key="2">
    <source>
        <dbReference type="EMBL" id="CCO23610.1"/>
    </source>
</evidence>
<dbReference type="EMBL" id="FO203522">
    <property type="protein sequence ID" value="CCO23610.1"/>
    <property type="molecule type" value="Genomic_DNA"/>
</dbReference>
<name>L0RBP9_9BACT</name>
<gene>
    <name evidence="2" type="ORF">DESAM_21333</name>
</gene>
<keyword evidence="3" id="KW-1185">Reference proteome</keyword>
<dbReference type="AlphaFoldDB" id="L0RBP9"/>
<feature type="transmembrane region" description="Helical" evidence="1">
    <location>
        <begin position="6"/>
        <end position="27"/>
    </location>
</feature>
<evidence type="ECO:0000313" key="3">
    <source>
        <dbReference type="Proteomes" id="UP000010808"/>
    </source>
</evidence>
<organism evidence="2 3">
    <name type="scientific">Maridesulfovibrio hydrothermalis AM13 = DSM 14728</name>
    <dbReference type="NCBI Taxonomy" id="1121451"/>
    <lineage>
        <taxon>Bacteria</taxon>
        <taxon>Pseudomonadati</taxon>
        <taxon>Thermodesulfobacteriota</taxon>
        <taxon>Desulfovibrionia</taxon>
        <taxon>Desulfovibrionales</taxon>
        <taxon>Desulfovibrionaceae</taxon>
        <taxon>Maridesulfovibrio</taxon>
    </lineage>
</organism>
<keyword evidence="1" id="KW-0812">Transmembrane</keyword>
<keyword evidence="1" id="KW-1133">Transmembrane helix</keyword>
<reference evidence="2 3" key="1">
    <citation type="submission" date="2012-10" db="EMBL/GenBank/DDBJ databases">
        <authorList>
            <person name="Genoscope - CEA"/>
        </authorList>
    </citation>
    <scope>NUCLEOTIDE SEQUENCE [LARGE SCALE GENOMIC DNA]</scope>
    <source>
        <strain evidence="3">AM13 / DSM 14728</strain>
    </source>
</reference>
<evidence type="ECO:0000256" key="1">
    <source>
        <dbReference type="SAM" id="Phobius"/>
    </source>
</evidence>
<feature type="transmembrane region" description="Helical" evidence="1">
    <location>
        <begin position="39"/>
        <end position="60"/>
    </location>
</feature>
<keyword evidence="1" id="KW-0472">Membrane</keyword>
<dbReference type="HOGENOM" id="CLU_2914944_0_0_7"/>
<dbReference type="Proteomes" id="UP000010808">
    <property type="component" value="Chromosome"/>
</dbReference>